<dbReference type="SUPFAM" id="SSF101908">
    <property type="entry name" value="Putative isomerase YbhE"/>
    <property type="match status" value="1"/>
</dbReference>
<dbReference type="InterPro" id="IPR001680">
    <property type="entry name" value="WD40_rpt"/>
</dbReference>
<dbReference type="SUPFAM" id="SSF50978">
    <property type="entry name" value="WD40 repeat-like"/>
    <property type="match status" value="1"/>
</dbReference>
<evidence type="ECO:0000313" key="1">
    <source>
        <dbReference type="EMBL" id="KAF9582570.1"/>
    </source>
</evidence>
<dbReference type="Proteomes" id="UP000780801">
    <property type="component" value="Unassembled WGS sequence"/>
</dbReference>
<protein>
    <submittedName>
        <fullName evidence="1">WD repeat-containing protein wrap73</fullName>
    </submittedName>
</protein>
<name>A0A9P6FVF1_9FUNG</name>
<gene>
    <name evidence="1" type="primary">WRAP73</name>
    <name evidence="1" type="ORF">BGW38_000051</name>
</gene>
<dbReference type="GO" id="GO:0005815">
    <property type="term" value="C:microtubule organizing center"/>
    <property type="evidence" value="ECO:0007669"/>
    <property type="project" value="TreeGrafter"/>
</dbReference>
<dbReference type="Pfam" id="PF00400">
    <property type="entry name" value="WD40"/>
    <property type="match status" value="1"/>
</dbReference>
<dbReference type="PANTHER" id="PTHR16220">
    <property type="entry name" value="WD REPEAT PROTEIN 8-RELATED"/>
    <property type="match status" value="1"/>
</dbReference>
<dbReference type="PANTHER" id="PTHR16220:SF0">
    <property type="entry name" value="WD REPEAT-CONTAINING PROTEIN WRAP73"/>
    <property type="match status" value="1"/>
</dbReference>
<accession>A0A9P6FVF1</accession>
<proteinExistence type="predicted"/>
<dbReference type="InterPro" id="IPR036322">
    <property type="entry name" value="WD40_repeat_dom_sf"/>
</dbReference>
<evidence type="ECO:0000313" key="2">
    <source>
        <dbReference type="Proteomes" id="UP000780801"/>
    </source>
</evidence>
<dbReference type="InterPro" id="IPR052778">
    <property type="entry name" value="Centrosome-WD_assoc"/>
</dbReference>
<comment type="caution">
    <text evidence="1">The sequence shown here is derived from an EMBL/GenBank/DDBJ whole genome shotgun (WGS) entry which is preliminary data.</text>
</comment>
<dbReference type="GO" id="GO:1990811">
    <property type="term" value="C:MWP complex"/>
    <property type="evidence" value="ECO:0007669"/>
    <property type="project" value="TreeGrafter"/>
</dbReference>
<keyword evidence="2" id="KW-1185">Reference proteome</keyword>
<dbReference type="GO" id="GO:1990810">
    <property type="term" value="P:microtubule anchoring at mitotic spindle pole body"/>
    <property type="evidence" value="ECO:0007669"/>
    <property type="project" value="TreeGrafter"/>
</dbReference>
<dbReference type="AlphaFoldDB" id="A0A9P6FVF1"/>
<reference evidence="1" key="1">
    <citation type="journal article" date="2020" name="Fungal Divers.">
        <title>Resolving the Mortierellaceae phylogeny through synthesis of multi-gene phylogenetics and phylogenomics.</title>
        <authorList>
            <person name="Vandepol N."/>
            <person name="Liber J."/>
            <person name="Desiro A."/>
            <person name="Na H."/>
            <person name="Kennedy M."/>
            <person name="Barry K."/>
            <person name="Grigoriev I.V."/>
            <person name="Miller A.N."/>
            <person name="O'Donnell K."/>
            <person name="Stajich J.E."/>
            <person name="Bonito G."/>
        </authorList>
    </citation>
    <scope>NUCLEOTIDE SEQUENCE</scope>
    <source>
        <strain evidence="1">KOD1015</strain>
    </source>
</reference>
<dbReference type="Gene3D" id="2.130.10.10">
    <property type="entry name" value="YVTN repeat-like/Quinoprotein amine dehydrogenase"/>
    <property type="match status" value="2"/>
</dbReference>
<dbReference type="EMBL" id="JAABOA010001003">
    <property type="protein sequence ID" value="KAF9582570.1"/>
    <property type="molecule type" value="Genomic_DNA"/>
</dbReference>
<dbReference type="OrthoDB" id="308690at2759"/>
<organism evidence="1 2">
    <name type="scientific">Lunasporangiospora selenospora</name>
    <dbReference type="NCBI Taxonomy" id="979761"/>
    <lineage>
        <taxon>Eukaryota</taxon>
        <taxon>Fungi</taxon>
        <taxon>Fungi incertae sedis</taxon>
        <taxon>Mucoromycota</taxon>
        <taxon>Mortierellomycotina</taxon>
        <taxon>Mortierellomycetes</taxon>
        <taxon>Mortierellales</taxon>
        <taxon>Mortierellaceae</taxon>
        <taxon>Lunasporangiospora</taxon>
    </lineage>
</organism>
<dbReference type="SMART" id="SM00320">
    <property type="entry name" value="WD40"/>
    <property type="match status" value="3"/>
</dbReference>
<sequence>MDFTEPYKHSQFLTIFSPNAKYLASYHLAQEGFSRLHPSAPIQPLEDGAGQGAIIIRFSATMSIMRVIEIQLFRDSLPSITEIGWSPDSTMILAASPVTGTIHVYSVEDEEFKAVITIPGRNTSPRVTKAALNAGYTPPGAECLRGARFSADSRHVLVWEDHLLRMTIWSLESSFSLHQSFQQHSQPHGPQHFQQKVYAIERPKASSRSSVSSFSIPPYSNFGTTATTATGPSAQYAFALRADLQYLAIVERRRPECKDYVSIYATEDYWSRQAVHSFCVQGLVDVEGIAWSPDGRHLAVWENPLLGFKVAIYTMDGTCHALCEVRTEDEPVIPGLAPSSSVGGGGMGVKSICWHPNSKLLALGGYDQKIRILNNMTWSPILEFQHTPTVNYGPSTVLWREADSTVPAGIGGSVRIQGGVEYNMPTTLWIWSLTKPGPVAIIQQQSPIRVCRWDLENPSRIVWCCGTSRIYSWKADPNVHGGMIEAIEVPIEQFEITSIRWSPDGKGVLLLDKDMFCLGFPVDEESQNATQDTAHSIFGQR</sequence>
<dbReference type="InterPro" id="IPR015943">
    <property type="entry name" value="WD40/YVTN_repeat-like_dom_sf"/>
</dbReference>